<gene>
    <name evidence="1" type="ORF">X801_07287</name>
</gene>
<evidence type="ECO:0000313" key="1">
    <source>
        <dbReference type="EMBL" id="OON16886.1"/>
    </source>
</evidence>
<evidence type="ECO:0008006" key="3">
    <source>
        <dbReference type="Google" id="ProtNLM"/>
    </source>
</evidence>
<protein>
    <recommendedName>
        <fullName evidence="3">Cyclic nucleotide-binding domain-containing protein</fullName>
    </recommendedName>
</protein>
<keyword evidence="2" id="KW-1185">Reference proteome</keyword>
<dbReference type="InterPro" id="IPR018490">
    <property type="entry name" value="cNMP-bd_dom_sf"/>
</dbReference>
<name>A0A1S8WQZ4_OPIVI</name>
<sequence length="483" mass="52979">MLVFYYSSFHKDGSHSVINEVTRGGSIDSLLSVLNVLSGNPSIHETTEAVALDPSIVLKLPARSFLEICQPQTPAFLRILQMITIRLQRLITVAIQNHLGISSELIRRESICTLTDSKAQACLQSLCLREACSSTPDIAGGLPSDYVDELVSSVALRRAFIWLSCVSSVTLFEDSDVRQQLDCYFKGLAIFPSWHYHCFVFCAFHLGDSTKFFMMLSPFVSVSDLADLKTVFLKSRGSLHPMDSVCMEVDTRGKIIDDFDSEADQLHDHPNRLVRGGLESGEVPSLLAKDKPAFLPSAVTSTSTTSMPFTEHLRSLGPTQIDQIPVGSLGVAEKNQSASPPSSTEPGFVLSKETESQLVEAVMEDIVGLFGLADSSFLQGHVFVGSVPSGTVLLEACTIQTELYYIVSGELHGFQSATDAETDDPGNRDTATENSLTVKIFIIFTMSSRDLLIFSQLPSRNEFIESLQRYPQNLTYSRSGEDC</sequence>
<dbReference type="AlphaFoldDB" id="A0A1S8WQZ4"/>
<proteinExistence type="predicted"/>
<accession>A0A1S8WQZ4</accession>
<dbReference type="Proteomes" id="UP000243686">
    <property type="component" value="Unassembled WGS sequence"/>
</dbReference>
<dbReference type="EMBL" id="KV896319">
    <property type="protein sequence ID" value="OON16886.1"/>
    <property type="molecule type" value="Genomic_DNA"/>
</dbReference>
<reference evidence="1 2" key="1">
    <citation type="submission" date="2015-03" db="EMBL/GenBank/DDBJ databases">
        <title>Draft genome of the nematode, Opisthorchis viverrini.</title>
        <authorList>
            <person name="Mitreva M."/>
        </authorList>
    </citation>
    <scope>NUCLEOTIDE SEQUENCE [LARGE SCALE GENOMIC DNA]</scope>
    <source>
        <strain evidence="1">Khon Kaen</strain>
    </source>
</reference>
<evidence type="ECO:0000313" key="2">
    <source>
        <dbReference type="Proteomes" id="UP000243686"/>
    </source>
</evidence>
<organism evidence="1 2">
    <name type="scientific">Opisthorchis viverrini</name>
    <name type="common">Southeast Asian liver fluke</name>
    <dbReference type="NCBI Taxonomy" id="6198"/>
    <lineage>
        <taxon>Eukaryota</taxon>
        <taxon>Metazoa</taxon>
        <taxon>Spiralia</taxon>
        <taxon>Lophotrochozoa</taxon>
        <taxon>Platyhelminthes</taxon>
        <taxon>Trematoda</taxon>
        <taxon>Digenea</taxon>
        <taxon>Opisthorchiida</taxon>
        <taxon>Opisthorchiata</taxon>
        <taxon>Opisthorchiidae</taxon>
        <taxon>Opisthorchis</taxon>
    </lineage>
</organism>
<dbReference type="SUPFAM" id="SSF51206">
    <property type="entry name" value="cAMP-binding domain-like"/>
    <property type="match status" value="1"/>
</dbReference>